<dbReference type="Proteomes" id="UP001153678">
    <property type="component" value="Unassembled WGS sequence"/>
</dbReference>
<reference evidence="1" key="1">
    <citation type="submission" date="2022-08" db="EMBL/GenBank/DDBJ databases">
        <authorList>
            <person name="Kallberg Y."/>
            <person name="Tangrot J."/>
            <person name="Rosling A."/>
        </authorList>
    </citation>
    <scope>NUCLEOTIDE SEQUENCE</scope>
    <source>
        <strain evidence="1">Wild A</strain>
    </source>
</reference>
<protein>
    <submittedName>
        <fullName evidence="1">15339_t:CDS:1</fullName>
    </submittedName>
</protein>
<name>A0A9W4T4I8_9GLOM</name>
<comment type="caution">
    <text evidence="1">The sequence shown here is derived from an EMBL/GenBank/DDBJ whole genome shotgun (WGS) entry which is preliminary data.</text>
</comment>
<gene>
    <name evidence="1" type="ORF">FWILDA_LOCUS15623</name>
</gene>
<proteinExistence type="predicted"/>
<keyword evidence="2" id="KW-1185">Reference proteome</keyword>
<sequence length="58" mass="6840">RRSRLPLEKVMELFKKWEYEGKLVGLITVKDVLKERAEEENDVDDNTLAVIVIVLVWL</sequence>
<dbReference type="OrthoDB" id="2434405at2759"/>
<evidence type="ECO:0000313" key="2">
    <source>
        <dbReference type="Proteomes" id="UP001153678"/>
    </source>
</evidence>
<dbReference type="SUPFAM" id="SSF54631">
    <property type="entry name" value="CBS-domain pair"/>
    <property type="match status" value="1"/>
</dbReference>
<dbReference type="AlphaFoldDB" id="A0A9W4T4I8"/>
<dbReference type="InterPro" id="IPR046342">
    <property type="entry name" value="CBS_dom_sf"/>
</dbReference>
<evidence type="ECO:0000313" key="1">
    <source>
        <dbReference type="EMBL" id="CAI2192531.1"/>
    </source>
</evidence>
<dbReference type="EMBL" id="CAMKVN010008438">
    <property type="protein sequence ID" value="CAI2192531.1"/>
    <property type="molecule type" value="Genomic_DNA"/>
</dbReference>
<organism evidence="1 2">
    <name type="scientific">Funneliformis geosporum</name>
    <dbReference type="NCBI Taxonomy" id="1117311"/>
    <lineage>
        <taxon>Eukaryota</taxon>
        <taxon>Fungi</taxon>
        <taxon>Fungi incertae sedis</taxon>
        <taxon>Mucoromycota</taxon>
        <taxon>Glomeromycotina</taxon>
        <taxon>Glomeromycetes</taxon>
        <taxon>Glomerales</taxon>
        <taxon>Glomeraceae</taxon>
        <taxon>Funneliformis</taxon>
    </lineage>
</organism>
<feature type="non-terminal residue" evidence="1">
    <location>
        <position position="58"/>
    </location>
</feature>
<accession>A0A9W4T4I8</accession>